<evidence type="ECO:0000313" key="2">
    <source>
        <dbReference type="Proteomes" id="UP001152658"/>
    </source>
</evidence>
<reference evidence="1" key="1">
    <citation type="submission" date="2022-06" db="EMBL/GenBank/DDBJ databases">
        <authorList>
            <person name="Goudenege D."/>
            <person name="Le Roux F."/>
        </authorList>
    </citation>
    <scope>NUCLEOTIDE SEQUENCE</scope>
    <source>
        <strain evidence="1">12-063</strain>
    </source>
</reference>
<organism evidence="1 2">
    <name type="scientific">Vibrio aestuarianus</name>
    <dbReference type="NCBI Taxonomy" id="28171"/>
    <lineage>
        <taxon>Bacteria</taxon>
        <taxon>Pseudomonadati</taxon>
        <taxon>Pseudomonadota</taxon>
        <taxon>Gammaproteobacteria</taxon>
        <taxon>Vibrionales</taxon>
        <taxon>Vibrionaceae</taxon>
        <taxon>Vibrio</taxon>
    </lineage>
</organism>
<evidence type="ECO:0000313" key="1">
    <source>
        <dbReference type="EMBL" id="CAH8230089.1"/>
    </source>
</evidence>
<proteinExistence type="predicted"/>
<keyword evidence="2" id="KW-1185">Reference proteome</keyword>
<dbReference type="Proteomes" id="UP001152658">
    <property type="component" value="Unassembled WGS sequence"/>
</dbReference>
<name>A0ABN8TRT9_9VIBR</name>
<accession>A0ABN8TRT9</accession>
<comment type="caution">
    <text evidence="1">The sequence shown here is derived from an EMBL/GenBank/DDBJ whole genome shotgun (WGS) entry which is preliminary data.</text>
</comment>
<sequence>MMTTAEKLLINQYQWVLLMKYYPVLIKPELSSGFIVFSILQHYVSSKLVSLSTDRLH</sequence>
<protein>
    <submittedName>
        <fullName evidence="1">Uncharacterized protein</fullName>
    </submittedName>
</protein>
<gene>
    <name evidence="1" type="ORF">VAE063_940576</name>
</gene>
<dbReference type="EMBL" id="CALYLK010000135">
    <property type="protein sequence ID" value="CAH8230089.1"/>
    <property type="molecule type" value="Genomic_DNA"/>
</dbReference>